<dbReference type="RefSeq" id="WP_224459909.1">
    <property type="nucleotide sequence ID" value="NZ_JAIQZE010000001.1"/>
</dbReference>
<dbReference type="SUPFAM" id="SSF56925">
    <property type="entry name" value="OMPA-like"/>
    <property type="match status" value="1"/>
</dbReference>
<accession>A0ABS7XGC5</accession>
<keyword evidence="3" id="KW-1185">Reference proteome</keyword>
<dbReference type="Pfam" id="PF13568">
    <property type="entry name" value="OMP_b-brl_2"/>
    <property type="match status" value="1"/>
</dbReference>
<evidence type="ECO:0000313" key="2">
    <source>
        <dbReference type="EMBL" id="MBZ9777543.1"/>
    </source>
</evidence>
<organism evidence="2 3">
    <name type="scientific">Psychroflexus longus</name>
    <dbReference type="NCBI Taxonomy" id="2873596"/>
    <lineage>
        <taxon>Bacteria</taxon>
        <taxon>Pseudomonadati</taxon>
        <taxon>Bacteroidota</taxon>
        <taxon>Flavobacteriia</taxon>
        <taxon>Flavobacteriales</taxon>
        <taxon>Flavobacteriaceae</taxon>
        <taxon>Psychroflexus</taxon>
    </lineage>
</organism>
<evidence type="ECO:0000313" key="3">
    <source>
        <dbReference type="Proteomes" id="UP001199314"/>
    </source>
</evidence>
<sequence>MKLIYIIFATLILFSISTLTAQQEYFEYGFKGGVNLSTISGDTPSSYETRTSMNIGGYGLYKILPKLGIQAEFLYSEQGFEDRFPSDQLNDEGLEIDEIKSLTRLEYVNLPILMSYNLIEQLWLEGGGQIGYLINAEEERETRFVNTSQQLISDTETIGQTSRYESLDFALVGGVRYKLNQNFMVQARYTYSINDIDNELDGSQYNSVYSFSVGFVF</sequence>
<proteinExistence type="predicted"/>
<dbReference type="Proteomes" id="UP001199314">
    <property type="component" value="Unassembled WGS sequence"/>
</dbReference>
<comment type="caution">
    <text evidence="2">The sequence shown here is derived from an EMBL/GenBank/DDBJ whole genome shotgun (WGS) entry which is preliminary data.</text>
</comment>
<dbReference type="InterPro" id="IPR011250">
    <property type="entry name" value="OMP/PagP_B-barrel"/>
</dbReference>
<feature type="domain" description="Outer membrane protein beta-barrel" evidence="1">
    <location>
        <begin position="21"/>
        <end position="197"/>
    </location>
</feature>
<dbReference type="EMBL" id="JAIQZE010000001">
    <property type="protein sequence ID" value="MBZ9777543.1"/>
    <property type="molecule type" value="Genomic_DNA"/>
</dbReference>
<evidence type="ECO:0000259" key="1">
    <source>
        <dbReference type="Pfam" id="PF13568"/>
    </source>
</evidence>
<name>A0ABS7XGC5_9FLAO</name>
<reference evidence="3" key="1">
    <citation type="submission" date="2023-07" db="EMBL/GenBank/DDBJ databases">
        <title>Novel species isolated from saline lakes on Tibetan Plateau.</title>
        <authorList>
            <person name="Lu H."/>
        </authorList>
    </citation>
    <scope>NUCLEOTIDE SEQUENCE [LARGE SCALE GENOMIC DNA]</scope>
    <source>
        <strain evidence="3">CAK8W</strain>
    </source>
</reference>
<gene>
    <name evidence="2" type="ORF">LB452_01285</name>
</gene>
<protein>
    <submittedName>
        <fullName evidence="2">PorT family protein</fullName>
    </submittedName>
</protein>
<dbReference type="InterPro" id="IPR025665">
    <property type="entry name" value="Beta-barrel_OMP_2"/>
</dbReference>